<organism evidence="1 2">
    <name type="scientific">Pieris macdunnoughi</name>
    <dbReference type="NCBI Taxonomy" id="345717"/>
    <lineage>
        <taxon>Eukaryota</taxon>
        <taxon>Metazoa</taxon>
        <taxon>Ecdysozoa</taxon>
        <taxon>Arthropoda</taxon>
        <taxon>Hexapoda</taxon>
        <taxon>Insecta</taxon>
        <taxon>Pterygota</taxon>
        <taxon>Neoptera</taxon>
        <taxon>Endopterygota</taxon>
        <taxon>Lepidoptera</taxon>
        <taxon>Glossata</taxon>
        <taxon>Ditrysia</taxon>
        <taxon>Papilionoidea</taxon>
        <taxon>Pieridae</taxon>
        <taxon>Pierinae</taxon>
        <taxon>Pieris</taxon>
    </lineage>
</organism>
<proteinExistence type="predicted"/>
<dbReference type="AlphaFoldDB" id="A0A821R554"/>
<reference evidence="1" key="1">
    <citation type="submission" date="2021-02" db="EMBL/GenBank/DDBJ databases">
        <authorList>
            <person name="Steward A R."/>
        </authorList>
    </citation>
    <scope>NUCLEOTIDE SEQUENCE</scope>
</reference>
<gene>
    <name evidence="1" type="ORF">PMACD_LOCUS5721</name>
</gene>
<evidence type="ECO:0000313" key="1">
    <source>
        <dbReference type="EMBL" id="CAF4836374.1"/>
    </source>
</evidence>
<evidence type="ECO:0000313" key="2">
    <source>
        <dbReference type="Proteomes" id="UP000663880"/>
    </source>
</evidence>
<accession>A0A821R554</accession>
<sequence length="68" mass="7634">MTEAGRTWYLRLTAPSAWRGRGAPDHFAAPEQPERLTVVRKPVRHYRAVSCNNPVRPTAAAHRIAASR</sequence>
<name>A0A821R554_9NEOP</name>
<protein>
    <submittedName>
        <fullName evidence="1">Uncharacterized protein</fullName>
    </submittedName>
</protein>
<keyword evidence="2" id="KW-1185">Reference proteome</keyword>
<dbReference type="EMBL" id="CAJOBZ010000012">
    <property type="protein sequence ID" value="CAF4836374.1"/>
    <property type="molecule type" value="Genomic_DNA"/>
</dbReference>
<comment type="caution">
    <text evidence="1">The sequence shown here is derived from an EMBL/GenBank/DDBJ whole genome shotgun (WGS) entry which is preliminary data.</text>
</comment>
<dbReference type="Proteomes" id="UP000663880">
    <property type="component" value="Unassembled WGS sequence"/>
</dbReference>